<proteinExistence type="predicted"/>
<organism evidence="1 2">
    <name type="scientific">Ogataea philodendri</name>
    <dbReference type="NCBI Taxonomy" id="1378263"/>
    <lineage>
        <taxon>Eukaryota</taxon>
        <taxon>Fungi</taxon>
        <taxon>Dikarya</taxon>
        <taxon>Ascomycota</taxon>
        <taxon>Saccharomycotina</taxon>
        <taxon>Pichiomycetes</taxon>
        <taxon>Pichiales</taxon>
        <taxon>Pichiaceae</taxon>
        <taxon>Ogataea</taxon>
    </lineage>
</organism>
<dbReference type="RefSeq" id="XP_046061697.1">
    <property type="nucleotide sequence ID" value="XM_046204142.1"/>
</dbReference>
<dbReference type="GeneID" id="70235157"/>
<gene>
    <name evidence="1" type="ORF">OGAPHI_003190</name>
</gene>
<dbReference type="Proteomes" id="UP000769157">
    <property type="component" value="Unassembled WGS sequence"/>
</dbReference>
<protein>
    <submittedName>
        <fullName evidence="1">Uncharacterized protein</fullName>
    </submittedName>
</protein>
<dbReference type="AlphaFoldDB" id="A0A9P8T695"/>
<sequence>MFNVVNNRVADKFGQGVVPEIKVAQCLQSLQDHQDVRLILIHTFWKTNEHGEIHRGVIELTTISAVHALTVVVCKTWVHLSFEIRRSRVFEFIARKTKTHDVDQSIVDDWL</sequence>
<evidence type="ECO:0000313" key="2">
    <source>
        <dbReference type="Proteomes" id="UP000769157"/>
    </source>
</evidence>
<reference evidence="1" key="1">
    <citation type="journal article" date="2021" name="Open Biol.">
        <title>Shared evolutionary footprints suggest mitochondrial oxidative damage underlies multiple complex I losses in fungi.</title>
        <authorList>
            <person name="Schikora-Tamarit M.A."/>
            <person name="Marcet-Houben M."/>
            <person name="Nosek J."/>
            <person name="Gabaldon T."/>
        </authorList>
    </citation>
    <scope>NUCLEOTIDE SEQUENCE</scope>
    <source>
        <strain evidence="1">CBS6075</strain>
    </source>
</reference>
<name>A0A9P8T695_9ASCO</name>
<comment type="caution">
    <text evidence="1">The sequence shown here is derived from an EMBL/GenBank/DDBJ whole genome shotgun (WGS) entry which is preliminary data.</text>
</comment>
<accession>A0A9P8T695</accession>
<keyword evidence="2" id="KW-1185">Reference proteome</keyword>
<reference evidence="1" key="2">
    <citation type="submission" date="2021-01" db="EMBL/GenBank/DDBJ databases">
        <authorList>
            <person name="Schikora-Tamarit M.A."/>
        </authorList>
    </citation>
    <scope>NUCLEOTIDE SEQUENCE</scope>
    <source>
        <strain evidence="1">CBS6075</strain>
    </source>
</reference>
<evidence type="ECO:0000313" key="1">
    <source>
        <dbReference type="EMBL" id="KAH3666741.1"/>
    </source>
</evidence>
<dbReference type="EMBL" id="JAEUBE010000199">
    <property type="protein sequence ID" value="KAH3666741.1"/>
    <property type="molecule type" value="Genomic_DNA"/>
</dbReference>